<protein>
    <submittedName>
        <fullName evidence="4">GDP-mannose-dependent alpha-(1-2)-phosphatidylinositol mannosyltransferase</fullName>
        <ecNumber evidence="4">2.4.1.57</ecNumber>
    </submittedName>
</protein>
<dbReference type="PANTHER" id="PTHR46401">
    <property type="entry name" value="GLYCOSYLTRANSFERASE WBBK-RELATED"/>
    <property type="match status" value="1"/>
</dbReference>
<evidence type="ECO:0000259" key="2">
    <source>
        <dbReference type="Pfam" id="PF00534"/>
    </source>
</evidence>
<sequence>MSTYKKKKIALLINAFWNSGAGISGGDQRAMQIFCRLEKKFDIDIYTSADGKKVFNKEIKSAKYIVSPQEFEKGNVLLRYWRRSNWLTGKLAEKKYSVIYSSSDFFPDVTPAHVYKKNNPRVLWVSCVFHIYPNWRKRPGNKFINLIGTRIQIESFKKIRSLADKVVNINYQVRDELAGKYKFDKQKIIVNPCGIDLKYFENIKAKKQPLQVCFIARLVPSKGIFDLADIWSQVAKKMPTAKLKIIGGGSEEIKQKLRSSFERSELCKNVEILGFLENDKAYKILKGSALFIFPSYEEGFGIAIAEAFACGVPAVTWDLPVYKEVFPKGLAIAKIGDTGSFAKNVSGLLSDKKKLFRLAVEALDVVQKYDWDGIAKTEMSFFITK</sequence>
<feature type="domain" description="Glycosyltransferase subfamily 4-like N-terminal" evidence="3">
    <location>
        <begin position="31"/>
        <end position="198"/>
    </location>
</feature>
<dbReference type="GO" id="GO:0016757">
    <property type="term" value="F:glycosyltransferase activity"/>
    <property type="evidence" value="ECO:0007669"/>
    <property type="project" value="UniProtKB-KW"/>
</dbReference>
<evidence type="ECO:0000256" key="1">
    <source>
        <dbReference type="ARBA" id="ARBA00022679"/>
    </source>
</evidence>
<dbReference type="InterPro" id="IPR001296">
    <property type="entry name" value="Glyco_trans_1"/>
</dbReference>
<dbReference type="SUPFAM" id="SSF53756">
    <property type="entry name" value="UDP-Glycosyltransferase/glycogen phosphorylase"/>
    <property type="match status" value="1"/>
</dbReference>
<reference evidence="4" key="1">
    <citation type="submission" date="2017-02" db="EMBL/GenBank/DDBJ databases">
        <title>Delving into the versatile metabolic prowess of the omnipresent phylum Bacteroidetes.</title>
        <authorList>
            <person name="Nobu M.K."/>
            <person name="Mei R."/>
            <person name="Narihiro T."/>
            <person name="Kuroda K."/>
            <person name="Liu W.-T."/>
        </authorList>
    </citation>
    <scope>NUCLEOTIDE SEQUENCE</scope>
    <source>
        <strain evidence="4">ADurb.Bin280</strain>
    </source>
</reference>
<keyword evidence="4" id="KW-0328">Glycosyltransferase</keyword>
<dbReference type="Pfam" id="PF13439">
    <property type="entry name" value="Glyco_transf_4"/>
    <property type="match status" value="1"/>
</dbReference>
<dbReference type="CDD" id="cd03801">
    <property type="entry name" value="GT4_PimA-like"/>
    <property type="match status" value="1"/>
</dbReference>
<dbReference type="Gene3D" id="3.40.50.2000">
    <property type="entry name" value="Glycogen Phosphorylase B"/>
    <property type="match status" value="2"/>
</dbReference>
<organism evidence="4">
    <name type="scientific">candidate division WS2 bacterium ADurb.Bin280</name>
    <dbReference type="NCBI Taxonomy" id="1852829"/>
    <lineage>
        <taxon>Bacteria</taxon>
        <taxon>candidate division WS2</taxon>
    </lineage>
</organism>
<dbReference type="Pfam" id="PF00534">
    <property type="entry name" value="Glycos_transf_1"/>
    <property type="match status" value="1"/>
</dbReference>
<dbReference type="GO" id="GO:0009103">
    <property type="term" value="P:lipopolysaccharide biosynthetic process"/>
    <property type="evidence" value="ECO:0007669"/>
    <property type="project" value="TreeGrafter"/>
</dbReference>
<gene>
    <name evidence="4" type="primary">pimA</name>
    <name evidence="4" type="ORF">BWY43_00586</name>
</gene>
<dbReference type="InterPro" id="IPR028098">
    <property type="entry name" value="Glyco_trans_4-like_N"/>
</dbReference>
<proteinExistence type="predicted"/>
<dbReference type="Proteomes" id="UP000485367">
    <property type="component" value="Unassembled WGS sequence"/>
</dbReference>
<evidence type="ECO:0000313" key="4">
    <source>
        <dbReference type="EMBL" id="OQA52246.1"/>
    </source>
</evidence>
<dbReference type="PANTHER" id="PTHR46401:SF2">
    <property type="entry name" value="GLYCOSYLTRANSFERASE WBBK-RELATED"/>
    <property type="match status" value="1"/>
</dbReference>
<dbReference type="EC" id="2.4.1.57" evidence="4"/>
<accession>A0A1V5SCK8</accession>
<dbReference type="EMBL" id="MWBO01000040">
    <property type="protein sequence ID" value="OQA52246.1"/>
    <property type="molecule type" value="Genomic_DNA"/>
</dbReference>
<comment type="caution">
    <text evidence="4">The sequence shown here is derived from an EMBL/GenBank/DDBJ whole genome shotgun (WGS) entry which is preliminary data.</text>
</comment>
<feature type="domain" description="Glycosyl transferase family 1" evidence="2">
    <location>
        <begin position="200"/>
        <end position="356"/>
    </location>
</feature>
<evidence type="ECO:0000259" key="3">
    <source>
        <dbReference type="Pfam" id="PF13439"/>
    </source>
</evidence>
<keyword evidence="1 4" id="KW-0808">Transferase</keyword>
<name>A0A1V5SCK8_9BACT</name>
<dbReference type="AlphaFoldDB" id="A0A1V5SCK8"/>